<comment type="similarity">
    <text evidence="1">Belongs to the small GTPase superfamily. Rho family.</text>
</comment>
<dbReference type="PROSITE" id="PS51420">
    <property type="entry name" value="RHO"/>
    <property type="match status" value="1"/>
</dbReference>
<dbReference type="AlphaFoldDB" id="A0A9P8TF05"/>
<sequence>MRSFKVVVVGDGAVGKTCLLISYTSNTFPQDYIPTVFDNYTKNTLFEGAHYKLELWDTAGQEDYDRLRPLSYPQTDIFLVCFSIVEPSSFKNIKSKWIPEIRHHSNDDIKIILVGTKADLRDDPHTLDRLEESGNEPVSASEAKKVVKELGLFKYVECSAATQTGVEEVFEQAIVSVITAENEILQTQQQQAQQQQQQQQRLASETAATDKQNDRGALRKVRKKSKCTIL</sequence>
<dbReference type="InterPro" id="IPR003578">
    <property type="entry name" value="Small_GTPase_Rho"/>
</dbReference>
<dbReference type="GO" id="GO:0007264">
    <property type="term" value="P:small GTPase-mediated signal transduction"/>
    <property type="evidence" value="ECO:0007669"/>
    <property type="project" value="InterPro"/>
</dbReference>
<evidence type="ECO:0000256" key="2">
    <source>
        <dbReference type="ARBA" id="ARBA00022481"/>
    </source>
</evidence>
<dbReference type="SMART" id="SM00175">
    <property type="entry name" value="RAB"/>
    <property type="match status" value="1"/>
</dbReference>
<dbReference type="SMART" id="SM00173">
    <property type="entry name" value="RAS"/>
    <property type="match status" value="1"/>
</dbReference>
<keyword evidence="3" id="KW-0547">Nucleotide-binding</keyword>
<keyword evidence="2" id="KW-0488">Methylation</keyword>
<dbReference type="EMBL" id="JAEUBF010000681">
    <property type="protein sequence ID" value="KAH3675951.1"/>
    <property type="molecule type" value="Genomic_DNA"/>
</dbReference>
<dbReference type="PANTHER" id="PTHR24072">
    <property type="entry name" value="RHO FAMILY GTPASE"/>
    <property type="match status" value="1"/>
</dbReference>
<dbReference type="Proteomes" id="UP000769528">
    <property type="component" value="Unassembled WGS sequence"/>
</dbReference>
<dbReference type="GO" id="GO:0003924">
    <property type="term" value="F:GTPase activity"/>
    <property type="evidence" value="ECO:0007669"/>
    <property type="project" value="InterPro"/>
</dbReference>
<gene>
    <name evidence="6" type="ORF">WICMUC_002247</name>
</gene>
<dbReference type="InterPro" id="IPR001806">
    <property type="entry name" value="Small_GTPase"/>
</dbReference>
<evidence type="ECO:0000256" key="1">
    <source>
        <dbReference type="ARBA" id="ARBA00010142"/>
    </source>
</evidence>
<evidence type="ECO:0000313" key="7">
    <source>
        <dbReference type="Proteomes" id="UP000769528"/>
    </source>
</evidence>
<dbReference type="FunFam" id="3.40.50.300:FF:001179">
    <property type="entry name" value="Rho family GTPase"/>
    <property type="match status" value="1"/>
</dbReference>
<feature type="region of interest" description="Disordered" evidence="5">
    <location>
        <begin position="194"/>
        <end position="230"/>
    </location>
</feature>
<dbReference type="PRINTS" id="PR00449">
    <property type="entry name" value="RASTRNSFRMNG"/>
</dbReference>
<proteinExistence type="inferred from homology"/>
<dbReference type="InterPro" id="IPR005225">
    <property type="entry name" value="Small_GTP-bd"/>
</dbReference>
<dbReference type="CDD" id="cd00157">
    <property type="entry name" value="Rho"/>
    <property type="match status" value="1"/>
</dbReference>
<dbReference type="InterPro" id="IPR027417">
    <property type="entry name" value="P-loop_NTPase"/>
</dbReference>
<dbReference type="SMART" id="SM00174">
    <property type="entry name" value="RHO"/>
    <property type="match status" value="1"/>
</dbReference>
<dbReference type="PROSITE" id="PS51419">
    <property type="entry name" value="RAB"/>
    <property type="match status" value="1"/>
</dbReference>
<evidence type="ECO:0000256" key="5">
    <source>
        <dbReference type="SAM" id="MobiDB-lite"/>
    </source>
</evidence>
<dbReference type="OrthoDB" id="8830751at2759"/>
<reference evidence="6" key="2">
    <citation type="submission" date="2021-01" db="EMBL/GenBank/DDBJ databases">
        <authorList>
            <person name="Schikora-Tamarit M.A."/>
        </authorList>
    </citation>
    <scope>NUCLEOTIDE SEQUENCE</scope>
    <source>
        <strain evidence="6">CBS6341</strain>
    </source>
</reference>
<organism evidence="6 7">
    <name type="scientific">Wickerhamomyces mucosus</name>
    <dbReference type="NCBI Taxonomy" id="1378264"/>
    <lineage>
        <taxon>Eukaryota</taxon>
        <taxon>Fungi</taxon>
        <taxon>Dikarya</taxon>
        <taxon>Ascomycota</taxon>
        <taxon>Saccharomycotina</taxon>
        <taxon>Saccharomycetes</taxon>
        <taxon>Phaffomycetales</taxon>
        <taxon>Wickerhamomycetaceae</taxon>
        <taxon>Wickerhamomyces</taxon>
    </lineage>
</organism>
<evidence type="ECO:0000256" key="3">
    <source>
        <dbReference type="ARBA" id="ARBA00022741"/>
    </source>
</evidence>
<keyword evidence="7" id="KW-1185">Reference proteome</keyword>
<dbReference type="PROSITE" id="PS51421">
    <property type="entry name" value="RAS"/>
    <property type="match status" value="1"/>
</dbReference>
<evidence type="ECO:0000313" key="6">
    <source>
        <dbReference type="EMBL" id="KAH3675951.1"/>
    </source>
</evidence>
<keyword evidence="4" id="KW-0342">GTP-binding</keyword>
<dbReference type="Pfam" id="PF00071">
    <property type="entry name" value="Ras"/>
    <property type="match status" value="1"/>
</dbReference>
<dbReference type="GO" id="GO:0005525">
    <property type="term" value="F:GTP binding"/>
    <property type="evidence" value="ECO:0007669"/>
    <property type="project" value="UniProtKB-KW"/>
</dbReference>
<reference evidence="6" key="1">
    <citation type="journal article" date="2021" name="Open Biol.">
        <title>Shared evolutionary footprints suggest mitochondrial oxidative damage underlies multiple complex I losses in fungi.</title>
        <authorList>
            <person name="Schikora-Tamarit M.A."/>
            <person name="Marcet-Houben M."/>
            <person name="Nosek J."/>
            <person name="Gabaldon T."/>
        </authorList>
    </citation>
    <scope>NUCLEOTIDE SEQUENCE</scope>
    <source>
        <strain evidence="6">CBS6341</strain>
    </source>
</reference>
<dbReference type="NCBIfam" id="TIGR00231">
    <property type="entry name" value="small_GTP"/>
    <property type="match status" value="1"/>
</dbReference>
<feature type="compositionally biased region" description="Basic residues" evidence="5">
    <location>
        <begin position="218"/>
        <end position="230"/>
    </location>
</feature>
<name>A0A9P8TF05_9ASCO</name>
<evidence type="ECO:0000256" key="4">
    <source>
        <dbReference type="ARBA" id="ARBA00023134"/>
    </source>
</evidence>
<dbReference type="SUPFAM" id="SSF52540">
    <property type="entry name" value="P-loop containing nucleoside triphosphate hydrolases"/>
    <property type="match status" value="1"/>
</dbReference>
<accession>A0A9P8TF05</accession>
<protein>
    <submittedName>
        <fullName evidence="6">Uncharacterized protein</fullName>
    </submittedName>
</protein>
<comment type="caution">
    <text evidence="6">The sequence shown here is derived from an EMBL/GenBank/DDBJ whole genome shotgun (WGS) entry which is preliminary data.</text>
</comment>
<dbReference type="Gene3D" id="3.40.50.300">
    <property type="entry name" value="P-loop containing nucleotide triphosphate hydrolases"/>
    <property type="match status" value="1"/>
</dbReference>
<feature type="compositionally biased region" description="Polar residues" evidence="5">
    <location>
        <begin position="201"/>
        <end position="210"/>
    </location>
</feature>